<accession>A0ABR7AJQ2</accession>
<dbReference type="Proteomes" id="UP000597613">
    <property type="component" value="Unassembled WGS sequence"/>
</dbReference>
<dbReference type="InterPro" id="IPR011991">
    <property type="entry name" value="ArsR-like_HTH"/>
</dbReference>
<protein>
    <submittedName>
        <fullName evidence="5">Helix-turn-helix transcriptional regulator</fullName>
    </submittedName>
</protein>
<dbReference type="InterPro" id="IPR036388">
    <property type="entry name" value="WH-like_DNA-bd_sf"/>
</dbReference>
<reference evidence="5 6" key="1">
    <citation type="submission" date="2020-08" db="EMBL/GenBank/DDBJ databases">
        <title>Putative novel bacterial strains isolated from necrotic wheat leaf tissues caused by Xanthomonas translucens.</title>
        <authorList>
            <person name="Tambong J.T."/>
        </authorList>
    </citation>
    <scope>NUCLEOTIDE SEQUENCE [LARGE SCALE GENOMIC DNA]</scope>
    <source>
        <strain evidence="6">DOAB 1063</strain>
    </source>
</reference>
<dbReference type="Pfam" id="PF12840">
    <property type="entry name" value="HTH_20"/>
    <property type="match status" value="1"/>
</dbReference>
<dbReference type="InterPro" id="IPR051011">
    <property type="entry name" value="Metal_resp_trans_reg"/>
</dbReference>
<dbReference type="PROSITE" id="PS50987">
    <property type="entry name" value="HTH_ARSR_2"/>
    <property type="match status" value="1"/>
</dbReference>
<dbReference type="PANTHER" id="PTHR43132:SF2">
    <property type="entry name" value="ARSENICAL RESISTANCE OPERON REPRESSOR ARSR-RELATED"/>
    <property type="match status" value="1"/>
</dbReference>
<keyword evidence="3" id="KW-0804">Transcription</keyword>
<proteinExistence type="predicted"/>
<comment type="caution">
    <text evidence="5">The sequence shown here is derived from an EMBL/GenBank/DDBJ whole genome shotgun (WGS) entry which is preliminary data.</text>
</comment>
<dbReference type="RefSeq" id="WP_187502417.1">
    <property type="nucleotide sequence ID" value="NZ_CP162536.1"/>
</dbReference>
<dbReference type="NCBIfam" id="NF033788">
    <property type="entry name" value="HTH_metalloreg"/>
    <property type="match status" value="1"/>
</dbReference>
<dbReference type="EMBL" id="JACONT010000003">
    <property type="protein sequence ID" value="MBC3940626.1"/>
    <property type="molecule type" value="Genomic_DNA"/>
</dbReference>
<keyword evidence="1" id="KW-0805">Transcription regulation</keyword>
<evidence type="ECO:0000256" key="3">
    <source>
        <dbReference type="ARBA" id="ARBA00023163"/>
    </source>
</evidence>
<sequence>MEMNRAVIAFAALAQATRLGTLQLLVGRDGRSVRAGEIADALSIPTNTMSSHLAILGRAGLVTSTRNGREVLYAADPATVSRLLGFAETTLLPDAARFADASD</sequence>
<dbReference type="PRINTS" id="PR00778">
    <property type="entry name" value="HTHARSR"/>
</dbReference>
<name>A0ABR7AJQ2_9SPHN</name>
<evidence type="ECO:0000313" key="6">
    <source>
        <dbReference type="Proteomes" id="UP000597613"/>
    </source>
</evidence>
<evidence type="ECO:0000256" key="2">
    <source>
        <dbReference type="ARBA" id="ARBA00023125"/>
    </source>
</evidence>
<evidence type="ECO:0000256" key="1">
    <source>
        <dbReference type="ARBA" id="ARBA00023015"/>
    </source>
</evidence>
<dbReference type="CDD" id="cd00090">
    <property type="entry name" value="HTH_ARSR"/>
    <property type="match status" value="1"/>
</dbReference>
<dbReference type="SMART" id="SM00418">
    <property type="entry name" value="HTH_ARSR"/>
    <property type="match status" value="1"/>
</dbReference>
<keyword evidence="2" id="KW-0238">DNA-binding</keyword>
<evidence type="ECO:0000313" key="5">
    <source>
        <dbReference type="EMBL" id="MBC3940626.1"/>
    </source>
</evidence>
<dbReference type="SUPFAM" id="SSF46785">
    <property type="entry name" value="Winged helix' DNA-binding domain"/>
    <property type="match status" value="1"/>
</dbReference>
<dbReference type="InterPro" id="IPR036390">
    <property type="entry name" value="WH_DNA-bd_sf"/>
</dbReference>
<organism evidence="5 6">
    <name type="scientific">Sphingomonas albertensis</name>
    <dbReference type="NCBI Taxonomy" id="2762591"/>
    <lineage>
        <taxon>Bacteria</taxon>
        <taxon>Pseudomonadati</taxon>
        <taxon>Pseudomonadota</taxon>
        <taxon>Alphaproteobacteria</taxon>
        <taxon>Sphingomonadales</taxon>
        <taxon>Sphingomonadaceae</taxon>
        <taxon>Sphingomonas</taxon>
    </lineage>
</organism>
<gene>
    <name evidence="5" type="ORF">H8S47_02865</name>
</gene>
<dbReference type="InterPro" id="IPR001845">
    <property type="entry name" value="HTH_ArsR_DNA-bd_dom"/>
</dbReference>
<dbReference type="PANTHER" id="PTHR43132">
    <property type="entry name" value="ARSENICAL RESISTANCE OPERON REPRESSOR ARSR-RELATED"/>
    <property type="match status" value="1"/>
</dbReference>
<feature type="domain" description="HTH arsR-type" evidence="4">
    <location>
        <begin position="1"/>
        <end position="95"/>
    </location>
</feature>
<evidence type="ECO:0000259" key="4">
    <source>
        <dbReference type="PROSITE" id="PS50987"/>
    </source>
</evidence>
<dbReference type="Gene3D" id="1.10.10.10">
    <property type="entry name" value="Winged helix-like DNA-binding domain superfamily/Winged helix DNA-binding domain"/>
    <property type="match status" value="1"/>
</dbReference>
<keyword evidence="6" id="KW-1185">Reference proteome</keyword>